<keyword evidence="1" id="KW-0812">Transmembrane</keyword>
<evidence type="ECO:0000313" key="2">
    <source>
        <dbReference type="EMBL" id="CAG8721077.1"/>
    </source>
</evidence>
<reference evidence="2" key="1">
    <citation type="submission" date="2021-06" db="EMBL/GenBank/DDBJ databases">
        <authorList>
            <person name="Kallberg Y."/>
            <person name="Tangrot J."/>
            <person name="Rosling A."/>
        </authorList>
    </citation>
    <scope>NUCLEOTIDE SEQUENCE</scope>
    <source>
        <strain evidence="2">FL966</strain>
    </source>
</reference>
<organism evidence="2 3">
    <name type="scientific">Cetraspora pellucida</name>
    <dbReference type="NCBI Taxonomy" id="1433469"/>
    <lineage>
        <taxon>Eukaryota</taxon>
        <taxon>Fungi</taxon>
        <taxon>Fungi incertae sedis</taxon>
        <taxon>Mucoromycota</taxon>
        <taxon>Glomeromycotina</taxon>
        <taxon>Glomeromycetes</taxon>
        <taxon>Diversisporales</taxon>
        <taxon>Gigasporaceae</taxon>
        <taxon>Cetraspora</taxon>
    </lineage>
</organism>
<keyword evidence="3" id="KW-1185">Reference proteome</keyword>
<keyword evidence="1" id="KW-1133">Transmembrane helix</keyword>
<accession>A0A9N9I5N4</accession>
<evidence type="ECO:0000256" key="1">
    <source>
        <dbReference type="SAM" id="Phobius"/>
    </source>
</evidence>
<name>A0A9N9I5N4_9GLOM</name>
<dbReference type="OrthoDB" id="2423777at2759"/>
<dbReference type="EMBL" id="CAJVQA010012989">
    <property type="protein sequence ID" value="CAG8721077.1"/>
    <property type="molecule type" value="Genomic_DNA"/>
</dbReference>
<comment type="caution">
    <text evidence="2">The sequence shown here is derived from an EMBL/GenBank/DDBJ whole genome shotgun (WGS) entry which is preliminary data.</text>
</comment>
<proteinExistence type="predicted"/>
<protein>
    <submittedName>
        <fullName evidence="2">5152_t:CDS:1</fullName>
    </submittedName>
</protein>
<feature type="transmembrane region" description="Helical" evidence="1">
    <location>
        <begin position="6"/>
        <end position="23"/>
    </location>
</feature>
<sequence length="110" mass="13359">MLKKLLIFVNLYIELLIIYLITYKNSEERKDEKRLQEINLTISEWELLKTLLQVTRYLGSSYYATHSLMHQVIKEIKNIFKLNQINEDELYNDNIKYDAFDDYEEKESQT</sequence>
<dbReference type="Proteomes" id="UP000789759">
    <property type="component" value="Unassembled WGS sequence"/>
</dbReference>
<gene>
    <name evidence="2" type="ORF">CPELLU_LOCUS12903</name>
</gene>
<dbReference type="AlphaFoldDB" id="A0A9N9I5N4"/>
<keyword evidence="1" id="KW-0472">Membrane</keyword>
<evidence type="ECO:0000313" key="3">
    <source>
        <dbReference type="Proteomes" id="UP000789759"/>
    </source>
</evidence>